<keyword evidence="10" id="KW-1015">Disulfide bond</keyword>
<dbReference type="FunFam" id="1.10.1220.70:FF:000001">
    <property type="entry name" value="Olfactory receptor"/>
    <property type="match status" value="1"/>
</dbReference>
<feature type="transmembrane region" description="Helical" evidence="15">
    <location>
        <begin position="96"/>
        <end position="118"/>
    </location>
</feature>
<evidence type="ECO:0000256" key="13">
    <source>
        <dbReference type="ARBA" id="ARBA00023224"/>
    </source>
</evidence>
<dbReference type="SUPFAM" id="SSF81321">
    <property type="entry name" value="Family A G protein-coupled receptor-like"/>
    <property type="match status" value="1"/>
</dbReference>
<dbReference type="GO" id="GO:0004930">
    <property type="term" value="F:G protein-coupled receptor activity"/>
    <property type="evidence" value="ECO:0007669"/>
    <property type="project" value="UniProtKB-KW"/>
</dbReference>
<keyword evidence="8 14" id="KW-0297">G-protein coupled receptor</keyword>
<keyword evidence="7 15" id="KW-1133">Transmembrane helix</keyword>
<sequence>MLNSSRIAEFTLLGFPLPTNIKIIVFTLVLISYCVTLAANIIIISVVRQNACLYIPMYIFISNFSLMEIGCTTVMIPKMLADLLSVQSSISLLGCLIQFYLISLYGCLANILLAMMGYDRYLAICHPLRYSSIMTHNLCYIMTVTSWVTSFLMPLLPTILVSKLYFCKNKIIDHFFCDFGPLVKLSCSDSTIAMTCFFGQAWIIILTCFSTTLISYFFIMFTILRIQTHNGRQKAFSTCASHLTVVGIFYGSIIFMYVRPSGANAFSFDKIVSVFYSVVTPLLNPIIYSLRNENIKIALKNTIYKRKMSLMKQ</sequence>
<gene>
    <name evidence="17" type="ORF">GDO81_001932</name>
</gene>
<dbReference type="PANTHER" id="PTHR24242">
    <property type="entry name" value="G-PROTEIN COUPLED RECEPTOR"/>
    <property type="match status" value="1"/>
</dbReference>
<evidence type="ECO:0000259" key="16">
    <source>
        <dbReference type="PROSITE" id="PS50262"/>
    </source>
</evidence>
<feature type="transmembrane region" description="Helical" evidence="15">
    <location>
        <begin position="201"/>
        <end position="224"/>
    </location>
</feature>
<evidence type="ECO:0000256" key="11">
    <source>
        <dbReference type="ARBA" id="ARBA00023170"/>
    </source>
</evidence>
<evidence type="ECO:0000313" key="18">
    <source>
        <dbReference type="Proteomes" id="UP000824782"/>
    </source>
</evidence>
<dbReference type="InterPro" id="IPR000725">
    <property type="entry name" value="Olfact_rcpt"/>
</dbReference>
<keyword evidence="13 14" id="KW-0807">Transducer</keyword>
<evidence type="ECO:0000256" key="4">
    <source>
        <dbReference type="ARBA" id="ARBA00022606"/>
    </source>
</evidence>
<evidence type="ECO:0000256" key="15">
    <source>
        <dbReference type="RuleBase" id="RU363047"/>
    </source>
</evidence>
<comment type="similarity">
    <text evidence="2 14">Belongs to the G-protein coupled receptor 1 family.</text>
</comment>
<dbReference type="PRINTS" id="PR00245">
    <property type="entry name" value="OLFACTORYR"/>
</dbReference>
<evidence type="ECO:0000313" key="17">
    <source>
        <dbReference type="EMBL" id="KAG8596497.1"/>
    </source>
</evidence>
<feature type="transmembrane region" description="Helical" evidence="15">
    <location>
        <begin position="138"/>
        <end position="156"/>
    </location>
</feature>
<keyword evidence="3 15" id="KW-1003">Cell membrane</keyword>
<protein>
    <recommendedName>
        <fullName evidence="15">Olfactory receptor</fullName>
    </recommendedName>
</protein>
<keyword evidence="11 14" id="KW-0675">Receptor</keyword>
<evidence type="ECO:0000256" key="14">
    <source>
        <dbReference type="RuleBase" id="RU000688"/>
    </source>
</evidence>
<organism evidence="17 18">
    <name type="scientific">Engystomops pustulosus</name>
    <name type="common">Tungara frog</name>
    <name type="synonym">Physalaemus pustulosus</name>
    <dbReference type="NCBI Taxonomy" id="76066"/>
    <lineage>
        <taxon>Eukaryota</taxon>
        <taxon>Metazoa</taxon>
        <taxon>Chordata</taxon>
        <taxon>Craniata</taxon>
        <taxon>Vertebrata</taxon>
        <taxon>Euteleostomi</taxon>
        <taxon>Amphibia</taxon>
        <taxon>Batrachia</taxon>
        <taxon>Anura</taxon>
        <taxon>Neobatrachia</taxon>
        <taxon>Hyloidea</taxon>
        <taxon>Leptodactylidae</taxon>
        <taxon>Leiuperinae</taxon>
        <taxon>Engystomops</taxon>
    </lineage>
</organism>
<evidence type="ECO:0000256" key="6">
    <source>
        <dbReference type="ARBA" id="ARBA00022725"/>
    </source>
</evidence>
<keyword evidence="6 15" id="KW-0552">Olfaction</keyword>
<feature type="domain" description="G-protein coupled receptors family 1 profile" evidence="16">
    <location>
        <begin position="39"/>
        <end position="288"/>
    </location>
</feature>
<dbReference type="InterPro" id="IPR017452">
    <property type="entry name" value="GPCR_Rhodpsn_7TM"/>
</dbReference>
<evidence type="ECO:0000256" key="12">
    <source>
        <dbReference type="ARBA" id="ARBA00023180"/>
    </source>
</evidence>
<feature type="transmembrane region" description="Helical" evidence="15">
    <location>
        <begin position="20"/>
        <end position="43"/>
    </location>
</feature>
<dbReference type="InterPro" id="IPR050939">
    <property type="entry name" value="Olfactory_GPCR1"/>
</dbReference>
<keyword evidence="18" id="KW-1185">Reference proteome</keyword>
<accession>A0AAV7DIY0</accession>
<dbReference type="CDD" id="cd13954">
    <property type="entry name" value="7tmA_OR"/>
    <property type="match status" value="1"/>
</dbReference>
<feature type="transmembrane region" description="Helical" evidence="15">
    <location>
        <begin position="270"/>
        <end position="290"/>
    </location>
</feature>
<dbReference type="EMBL" id="WNYA01000001">
    <property type="protein sequence ID" value="KAG8596497.1"/>
    <property type="molecule type" value="Genomic_DNA"/>
</dbReference>
<evidence type="ECO:0000256" key="10">
    <source>
        <dbReference type="ARBA" id="ARBA00023157"/>
    </source>
</evidence>
<comment type="subcellular location">
    <subcellularLocation>
        <location evidence="1 15">Cell membrane</location>
        <topology evidence="1 15">Multi-pass membrane protein</topology>
    </subcellularLocation>
</comment>
<dbReference type="PROSITE" id="PS00237">
    <property type="entry name" value="G_PROTEIN_RECEP_F1_1"/>
    <property type="match status" value="1"/>
</dbReference>
<evidence type="ECO:0000256" key="8">
    <source>
        <dbReference type="ARBA" id="ARBA00023040"/>
    </source>
</evidence>
<dbReference type="GO" id="GO:0005886">
    <property type="term" value="C:plasma membrane"/>
    <property type="evidence" value="ECO:0007669"/>
    <property type="project" value="UniProtKB-SubCell"/>
</dbReference>
<dbReference type="Gene3D" id="1.20.1070.10">
    <property type="entry name" value="Rhodopsin 7-helix transmembrane proteins"/>
    <property type="match status" value="1"/>
</dbReference>
<comment type="caution">
    <text evidence="17">The sequence shown here is derived from an EMBL/GenBank/DDBJ whole genome shotgun (WGS) entry which is preliminary data.</text>
</comment>
<dbReference type="PRINTS" id="PR00237">
    <property type="entry name" value="GPCRRHODOPSN"/>
</dbReference>
<dbReference type="PROSITE" id="PS50262">
    <property type="entry name" value="G_PROTEIN_RECEP_F1_2"/>
    <property type="match status" value="1"/>
</dbReference>
<dbReference type="InterPro" id="IPR000276">
    <property type="entry name" value="GPCR_Rhodpsn"/>
</dbReference>
<evidence type="ECO:0000256" key="9">
    <source>
        <dbReference type="ARBA" id="ARBA00023136"/>
    </source>
</evidence>
<dbReference type="Proteomes" id="UP000824782">
    <property type="component" value="Unassembled WGS sequence"/>
</dbReference>
<evidence type="ECO:0000256" key="1">
    <source>
        <dbReference type="ARBA" id="ARBA00004651"/>
    </source>
</evidence>
<name>A0AAV7DIY0_ENGPU</name>
<dbReference type="AlphaFoldDB" id="A0AAV7DIY0"/>
<feature type="transmembrane region" description="Helical" evidence="15">
    <location>
        <begin position="236"/>
        <end position="258"/>
    </location>
</feature>
<keyword evidence="4 15" id="KW-0716">Sensory transduction</keyword>
<evidence type="ECO:0000256" key="2">
    <source>
        <dbReference type="ARBA" id="ARBA00010663"/>
    </source>
</evidence>
<proteinExistence type="inferred from homology"/>
<dbReference type="GO" id="GO:0004984">
    <property type="term" value="F:olfactory receptor activity"/>
    <property type="evidence" value="ECO:0007669"/>
    <property type="project" value="InterPro"/>
</dbReference>
<keyword evidence="12" id="KW-0325">Glycoprotein</keyword>
<evidence type="ECO:0000256" key="7">
    <source>
        <dbReference type="ARBA" id="ARBA00022989"/>
    </source>
</evidence>
<reference evidence="17" key="1">
    <citation type="thesis" date="2020" institute="ProQuest LLC" country="789 East Eisenhower Parkway, Ann Arbor, MI, USA">
        <title>Comparative Genomics and Chromosome Evolution.</title>
        <authorList>
            <person name="Mudd A.B."/>
        </authorList>
    </citation>
    <scope>NUCLEOTIDE SEQUENCE</scope>
    <source>
        <strain evidence="17">237g6f4</strain>
        <tissue evidence="17">Blood</tissue>
    </source>
</reference>
<dbReference type="PANTHER" id="PTHR24242:SF359">
    <property type="entry name" value="ODORANT RECEPTOR-RELATED"/>
    <property type="match status" value="1"/>
</dbReference>
<keyword evidence="9 15" id="KW-0472">Membrane</keyword>
<evidence type="ECO:0000256" key="5">
    <source>
        <dbReference type="ARBA" id="ARBA00022692"/>
    </source>
</evidence>
<feature type="transmembrane region" description="Helical" evidence="15">
    <location>
        <begin position="55"/>
        <end position="76"/>
    </location>
</feature>
<evidence type="ECO:0000256" key="3">
    <source>
        <dbReference type="ARBA" id="ARBA00022475"/>
    </source>
</evidence>
<keyword evidence="5 14" id="KW-0812">Transmembrane</keyword>
<dbReference type="FunFam" id="1.20.1070.10:FF:000001">
    <property type="entry name" value="Olfactory receptor"/>
    <property type="match status" value="1"/>
</dbReference>
<dbReference type="Pfam" id="PF13853">
    <property type="entry name" value="7tm_4"/>
    <property type="match status" value="1"/>
</dbReference>